<dbReference type="InterPro" id="IPR036526">
    <property type="entry name" value="C-N_Hydrolase_sf"/>
</dbReference>
<dbReference type="Gene3D" id="3.60.110.10">
    <property type="entry name" value="Carbon-nitrogen hydrolase"/>
    <property type="match status" value="1"/>
</dbReference>
<dbReference type="EMBL" id="JBHSCR010000001">
    <property type="protein sequence ID" value="MFC4346249.1"/>
    <property type="molecule type" value="Genomic_DNA"/>
</dbReference>
<dbReference type="SUPFAM" id="SSF56317">
    <property type="entry name" value="Carbon-nitrogen hydrolase"/>
    <property type="match status" value="1"/>
</dbReference>
<dbReference type="CDD" id="cd07572">
    <property type="entry name" value="nit"/>
    <property type="match status" value="1"/>
</dbReference>
<dbReference type="PANTHER" id="PTHR23088">
    <property type="entry name" value="NITRILASE-RELATED"/>
    <property type="match status" value="1"/>
</dbReference>
<organism evidence="3 4">
    <name type="scientific">Kordiimonas lipolytica</name>
    <dbReference type="NCBI Taxonomy" id="1662421"/>
    <lineage>
        <taxon>Bacteria</taxon>
        <taxon>Pseudomonadati</taxon>
        <taxon>Pseudomonadota</taxon>
        <taxon>Alphaproteobacteria</taxon>
        <taxon>Kordiimonadales</taxon>
        <taxon>Kordiimonadaceae</taxon>
        <taxon>Kordiimonas</taxon>
    </lineage>
</organism>
<dbReference type="RefSeq" id="WP_082720003.1">
    <property type="nucleotide sequence ID" value="NZ_JBHSCR010000001.1"/>
</dbReference>
<evidence type="ECO:0000313" key="3">
    <source>
        <dbReference type="EMBL" id="MFC4346249.1"/>
    </source>
</evidence>
<keyword evidence="4" id="KW-1185">Reference proteome</keyword>
<dbReference type="PANTHER" id="PTHR23088:SF27">
    <property type="entry name" value="DEAMINATED GLUTATHIONE AMIDASE"/>
    <property type="match status" value="1"/>
</dbReference>
<dbReference type="GO" id="GO:0016787">
    <property type="term" value="F:hydrolase activity"/>
    <property type="evidence" value="ECO:0007669"/>
    <property type="project" value="UniProtKB-KW"/>
</dbReference>
<reference evidence="4" key="1">
    <citation type="journal article" date="2019" name="Int. J. Syst. Evol. Microbiol.">
        <title>The Global Catalogue of Microorganisms (GCM) 10K type strain sequencing project: providing services to taxonomists for standard genome sequencing and annotation.</title>
        <authorList>
            <consortium name="The Broad Institute Genomics Platform"/>
            <consortium name="The Broad Institute Genome Sequencing Center for Infectious Disease"/>
            <person name="Wu L."/>
            <person name="Ma J."/>
        </authorList>
    </citation>
    <scope>NUCLEOTIDE SEQUENCE [LARGE SCALE GENOMIC DNA]</scope>
    <source>
        <strain evidence="4">CGMCC 1.15304</strain>
    </source>
</reference>
<keyword evidence="1 3" id="KW-0378">Hydrolase</keyword>
<dbReference type="InterPro" id="IPR045254">
    <property type="entry name" value="Nit1/2_C-N_Hydrolase"/>
</dbReference>
<proteinExistence type="predicted"/>
<dbReference type="PROSITE" id="PS50263">
    <property type="entry name" value="CN_HYDROLASE"/>
    <property type="match status" value="1"/>
</dbReference>
<accession>A0ABV8U6H5</accession>
<feature type="domain" description="CN hydrolase" evidence="2">
    <location>
        <begin position="1"/>
        <end position="248"/>
    </location>
</feature>
<comment type="caution">
    <text evidence="3">The sequence shown here is derived from an EMBL/GenBank/DDBJ whole genome shotgun (WGS) entry which is preliminary data.</text>
</comment>
<evidence type="ECO:0000256" key="1">
    <source>
        <dbReference type="ARBA" id="ARBA00022801"/>
    </source>
</evidence>
<protein>
    <submittedName>
        <fullName evidence="3">Carbon-nitrogen hydrolase family protein</fullName>
    </submittedName>
</protein>
<evidence type="ECO:0000313" key="4">
    <source>
        <dbReference type="Proteomes" id="UP001595776"/>
    </source>
</evidence>
<dbReference type="InterPro" id="IPR003010">
    <property type="entry name" value="C-N_Hydrolase"/>
</dbReference>
<sequence length="275" mass="29495">MRIALIQLNTGNIVADAVTAAESLIREAAAGGAVFISTPETTHLMEMNRKAVLEKACTQDEDLGLKRFRALAAELGVWLHIGSLITKVAEDRLANRAFLIGPDGEIKASYDKIHLFDVDLGGGEAYRESALYEGGKAAVVAKTPMGAFGLSICYDLRFAYLYRALAHAGADILLVPAAFTKPTGEAHWHTLLRARAIETGCFVLAAAQTGHHATGRDTFGHSLVIDPWGRVIADAGEDVGVTYAELDLAKCAEARQKIPSLTHDRDINVTTVDAK</sequence>
<evidence type="ECO:0000259" key="2">
    <source>
        <dbReference type="PROSITE" id="PS50263"/>
    </source>
</evidence>
<name>A0ABV8U6H5_9PROT</name>
<dbReference type="Proteomes" id="UP001595776">
    <property type="component" value="Unassembled WGS sequence"/>
</dbReference>
<gene>
    <name evidence="3" type="ORF">ACFO5Q_00125</name>
</gene>
<dbReference type="Pfam" id="PF00795">
    <property type="entry name" value="CN_hydrolase"/>
    <property type="match status" value="1"/>
</dbReference>